<reference evidence="2" key="1">
    <citation type="journal article" date="2021" name="bioRxiv">
        <title>Whole Genome Assembly and Annotation of Northern Wild Rice, Zizania palustris L., Supports a Whole Genome Duplication in the Zizania Genus.</title>
        <authorList>
            <person name="Haas M."/>
            <person name="Kono T."/>
            <person name="Macchietto M."/>
            <person name="Millas R."/>
            <person name="McGilp L."/>
            <person name="Shao M."/>
            <person name="Duquette J."/>
            <person name="Hirsch C.N."/>
            <person name="Kimball J."/>
        </authorList>
    </citation>
    <scope>NUCLEOTIDE SEQUENCE</scope>
    <source>
        <tissue evidence="2">Fresh leaf tissue</tissue>
    </source>
</reference>
<comment type="caution">
    <text evidence="2">The sequence shown here is derived from an EMBL/GenBank/DDBJ whole genome shotgun (WGS) entry which is preliminary data.</text>
</comment>
<dbReference type="EMBL" id="JAAALK010000283">
    <property type="protein sequence ID" value="KAG8072816.1"/>
    <property type="molecule type" value="Genomic_DNA"/>
</dbReference>
<reference evidence="2" key="2">
    <citation type="submission" date="2021-02" db="EMBL/GenBank/DDBJ databases">
        <authorList>
            <person name="Kimball J.A."/>
            <person name="Haas M.W."/>
            <person name="Macchietto M."/>
            <person name="Kono T."/>
            <person name="Duquette J."/>
            <person name="Shao M."/>
        </authorList>
    </citation>
    <scope>NUCLEOTIDE SEQUENCE</scope>
    <source>
        <tissue evidence="2">Fresh leaf tissue</tissue>
    </source>
</reference>
<dbReference type="AlphaFoldDB" id="A0A8J5TDH1"/>
<name>A0A8J5TDH1_ZIZPA</name>
<evidence type="ECO:0000313" key="3">
    <source>
        <dbReference type="Proteomes" id="UP000729402"/>
    </source>
</evidence>
<gene>
    <name evidence="2" type="ORF">GUJ93_ZPchr0006g42412</name>
</gene>
<proteinExistence type="predicted"/>
<organism evidence="2 3">
    <name type="scientific">Zizania palustris</name>
    <name type="common">Northern wild rice</name>
    <dbReference type="NCBI Taxonomy" id="103762"/>
    <lineage>
        <taxon>Eukaryota</taxon>
        <taxon>Viridiplantae</taxon>
        <taxon>Streptophyta</taxon>
        <taxon>Embryophyta</taxon>
        <taxon>Tracheophyta</taxon>
        <taxon>Spermatophyta</taxon>
        <taxon>Magnoliopsida</taxon>
        <taxon>Liliopsida</taxon>
        <taxon>Poales</taxon>
        <taxon>Poaceae</taxon>
        <taxon>BOP clade</taxon>
        <taxon>Oryzoideae</taxon>
        <taxon>Oryzeae</taxon>
        <taxon>Zizaniinae</taxon>
        <taxon>Zizania</taxon>
    </lineage>
</organism>
<evidence type="ECO:0000256" key="1">
    <source>
        <dbReference type="SAM" id="MobiDB-lite"/>
    </source>
</evidence>
<dbReference type="Proteomes" id="UP000729402">
    <property type="component" value="Unassembled WGS sequence"/>
</dbReference>
<feature type="region of interest" description="Disordered" evidence="1">
    <location>
        <begin position="108"/>
        <end position="128"/>
    </location>
</feature>
<sequence>MATRAREAELRVRYGYDYEKKMDATAVATAHEPIPCCPLRPLFLSLSRRLFLWPETEKAAAGAELLTTSFSSPGRSLPAFFSGLPPAAPRPAPPRHRRSVVPRLGSCRRGRIDGEAGGSHGAHLWASH</sequence>
<accession>A0A8J5TDH1</accession>
<keyword evidence="3" id="KW-1185">Reference proteome</keyword>
<protein>
    <submittedName>
        <fullName evidence="2">Uncharacterized protein</fullName>
    </submittedName>
</protein>
<evidence type="ECO:0000313" key="2">
    <source>
        <dbReference type="EMBL" id="KAG8072816.1"/>
    </source>
</evidence>